<keyword evidence="1" id="KW-1133">Transmembrane helix</keyword>
<dbReference type="RefSeq" id="WP_085878800.1">
    <property type="nucleotide sequence ID" value="NZ_FWFZ01000008.1"/>
</dbReference>
<protein>
    <recommendedName>
        <fullName evidence="4">Cobalamin biosynthesis protein CobQ</fullName>
    </recommendedName>
</protein>
<gene>
    <name evidence="2" type="ORF">ROA7023_01944</name>
</gene>
<proteinExistence type="predicted"/>
<feature type="transmembrane region" description="Helical" evidence="1">
    <location>
        <begin position="167"/>
        <end position="188"/>
    </location>
</feature>
<sequence length="190" mass="20509">MNTPAHLIFGAAAFGRAHQPAVTTAAVAGALLPDLSLYLLTGWALTVSQLSPQVVFGQLYYSDTWQAIFRVDNSAVLWGAGLTLALMTRSRVGVAFAGAGLLHVGCDFLLHHDDARAHFWPLSDWVFESLVSYWDPDHHGELVGTLEIAASLALCVLLWLRFRHPALRGGIALLGLAELAPLVLWAVVFG</sequence>
<organism evidence="2 3">
    <name type="scientific">Roseisalinus antarcticus</name>
    <dbReference type="NCBI Taxonomy" id="254357"/>
    <lineage>
        <taxon>Bacteria</taxon>
        <taxon>Pseudomonadati</taxon>
        <taxon>Pseudomonadota</taxon>
        <taxon>Alphaproteobacteria</taxon>
        <taxon>Rhodobacterales</taxon>
        <taxon>Roseobacteraceae</taxon>
        <taxon>Roseisalinus</taxon>
    </lineage>
</organism>
<dbReference type="OrthoDB" id="7631418at2"/>
<evidence type="ECO:0000313" key="2">
    <source>
        <dbReference type="EMBL" id="SLN46813.1"/>
    </source>
</evidence>
<dbReference type="EMBL" id="FWFZ01000008">
    <property type="protein sequence ID" value="SLN46813.1"/>
    <property type="molecule type" value="Genomic_DNA"/>
</dbReference>
<dbReference type="Proteomes" id="UP000193900">
    <property type="component" value="Unassembled WGS sequence"/>
</dbReference>
<accession>A0A1Y5SRL2</accession>
<evidence type="ECO:0008006" key="4">
    <source>
        <dbReference type="Google" id="ProtNLM"/>
    </source>
</evidence>
<name>A0A1Y5SRL2_9RHOB</name>
<dbReference type="AlphaFoldDB" id="A0A1Y5SRL2"/>
<keyword evidence="1" id="KW-0812">Transmembrane</keyword>
<evidence type="ECO:0000256" key="1">
    <source>
        <dbReference type="SAM" id="Phobius"/>
    </source>
</evidence>
<reference evidence="2 3" key="1">
    <citation type="submission" date="2017-03" db="EMBL/GenBank/DDBJ databases">
        <authorList>
            <person name="Afonso C.L."/>
            <person name="Miller P.J."/>
            <person name="Scott M.A."/>
            <person name="Spackman E."/>
            <person name="Goraichik I."/>
            <person name="Dimitrov K.M."/>
            <person name="Suarez D.L."/>
            <person name="Swayne D.E."/>
        </authorList>
    </citation>
    <scope>NUCLEOTIDE SEQUENCE [LARGE SCALE GENOMIC DNA]</scope>
    <source>
        <strain evidence="2 3">CECT 7023</strain>
    </source>
</reference>
<feature type="transmembrane region" description="Helical" evidence="1">
    <location>
        <begin position="92"/>
        <end position="110"/>
    </location>
</feature>
<feature type="transmembrane region" description="Helical" evidence="1">
    <location>
        <begin position="142"/>
        <end position="160"/>
    </location>
</feature>
<keyword evidence="1" id="KW-0472">Membrane</keyword>
<keyword evidence="3" id="KW-1185">Reference proteome</keyword>
<evidence type="ECO:0000313" key="3">
    <source>
        <dbReference type="Proteomes" id="UP000193900"/>
    </source>
</evidence>